<dbReference type="PANTHER" id="PTHR11136:SF5">
    <property type="entry name" value="FOLYLPOLYGLUTAMATE SYNTHASE, MITOCHONDRIAL"/>
    <property type="match status" value="1"/>
</dbReference>
<dbReference type="PROSITE" id="PS01011">
    <property type="entry name" value="FOLYLPOLYGLU_SYNT_1"/>
    <property type="match status" value="1"/>
</dbReference>
<dbReference type="InterPro" id="IPR036565">
    <property type="entry name" value="Mur-like_cat_sf"/>
</dbReference>
<dbReference type="InterPro" id="IPR018109">
    <property type="entry name" value="Folylpolyglutamate_synth_CS"/>
</dbReference>
<evidence type="ECO:0000256" key="9">
    <source>
        <dbReference type="ARBA" id="ARBA00022723"/>
    </source>
</evidence>
<evidence type="ECO:0000256" key="15">
    <source>
        <dbReference type="ARBA" id="ARBA00023136"/>
    </source>
</evidence>
<evidence type="ECO:0000256" key="4">
    <source>
        <dbReference type="ARBA" id="ARBA00005150"/>
    </source>
</evidence>
<evidence type="ECO:0000256" key="2">
    <source>
        <dbReference type="ARBA" id="ARBA00004305"/>
    </source>
</evidence>
<keyword evidence="13" id="KW-0460">Magnesium</keyword>
<dbReference type="InterPro" id="IPR023600">
    <property type="entry name" value="Folylpolyglutamate_synth_euk"/>
</dbReference>
<comment type="catalytic activity">
    <reaction evidence="16 17">
        <text>(6S)-5,6,7,8-tetrahydrofolyl-(gamma-L-Glu)(n) + L-glutamate + ATP = (6S)-5,6,7,8-tetrahydrofolyl-(gamma-L-Glu)(n+1) + ADP + phosphate + H(+)</text>
        <dbReference type="Rhea" id="RHEA:10580"/>
        <dbReference type="Rhea" id="RHEA-COMP:14738"/>
        <dbReference type="Rhea" id="RHEA-COMP:14740"/>
        <dbReference type="ChEBI" id="CHEBI:15378"/>
        <dbReference type="ChEBI" id="CHEBI:29985"/>
        <dbReference type="ChEBI" id="CHEBI:30616"/>
        <dbReference type="ChEBI" id="CHEBI:43474"/>
        <dbReference type="ChEBI" id="CHEBI:141005"/>
        <dbReference type="ChEBI" id="CHEBI:456216"/>
        <dbReference type="EC" id="6.3.2.17"/>
    </reaction>
</comment>
<keyword evidence="7 17" id="KW-0554">One-carbon metabolism</keyword>
<dbReference type="InterPro" id="IPR001645">
    <property type="entry name" value="Folylpolyglutamate_synth"/>
</dbReference>
<gene>
    <name evidence="18" type="ORF">LAZ67_21000141</name>
</gene>
<dbReference type="PIRSF" id="PIRSF038895">
    <property type="entry name" value="FPGS"/>
    <property type="match status" value="1"/>
</dbReference>
<evidence type="ECO:0000256" key="16">
    <source>
        <dbReference type="ARBA" id="ARBA00047493"/>
    </source>
</evidence>
<evidence type="ECO:0000256" key="3">
    <source>
        <dbReference type="ARBA" id="ARBA00004496"/>
    </source>
</evidence>
<accession>A0ABY6LQB6</accession>
<reference evidence="18 19" key="1">
    <citation type="submission" date="2022-01" db="EMBL/GenBank/DDBJ databases">
        <title>A chromosomal length assembly of Cordylochernes scorpioides.</title>
        <authorList>
            <person name="Zeh D."/>
            <person name="Zeh J."/>
        </authorList>
    </citation>
    <scope>NUCLEOTIDE SEQUENCE [LARGE SCALE GENOMIC DNA]</scope>
    <source>
        <strain evidence="18">IN4F17</strain>
        <tissue evidence="18">Whole Body</tissue>
    </source>
</reference>
<dbReference type="NCBIfam" id="TIGR01499">
    <property type="entry name" value="folC"/>
    <property type="match status" value="1"/>
</dbReference>
<comment type="subcellular location">
    <subcellularLocation>
        <location evidence="3">Cytoplasm</location>
    </subcellularLocation>
    <subcellularLocation>
        <location evidence="1">Mitochondrion inner membrane</location>
    </subcellularLocation>
    <subcellularLocation>
        <location evidence="2">Mitochondrion matrix</location>
    </subcellularLocation>
</comment>
<organism evidence="18 19">
    <name type="scientific">Cordylochernes scorpioides</name>
    <dbReference type="NCBI Taxonomy" id="51811"/>
    <lineage>
        <taxon>Eukaryota</taxon>
        <taxon>Metazoa</taxon>
        <taxon>Ecdysozoa</taxon>
        <taxon>Arthropoda</taxon>
        <taxon>Chelicerata</taxon>
        <taxon>Arachnida</taxon>
        <taxon>Pseudoscorpiones</taxon>
        <taxon>Cheliferoidea</taxon>
        <taxon>Chernetidae</taxon>
        <taxon>Cordylochernes</taxon>
    </lineage>
</organism>
<dbReference type="SUPFAM" id="SSF53244">
    <property type="entry name" value="MurD-like peptide ligases, peptide-binding domain"/>
    <property type="match status" value="1"/>
</dbReference>
<evidence type="ECO:0000256" key="7">
    <source>
        <dbReference type="ARBA" id="ARBA00022563"/>
    </source>
</evidence>
<dbReference type="EMBL" id="CP092883">
    <property type="protein sequence ID" value="UYV81920.1"/>
    <property type="molecule type" value="Genomic_DNA"/>
</dbReference>
<dbReference type="EC" id="6.3.2.17" evidence="17"/>
<keyword evidence="15" id="KW-0472">Membrane</keyword>
<dbReference type="PANTHER" id="PTHR11136">
    <property type="entry name" value="FOLYLPOLYGLUTAMATE SYNTHASE-RELATED"/>
    <property type="match status" value="1"/>
</dbReference>
<keyword evidence="19" id="KW-1185">Reference proteome</keyword>
<dbReference type="InterPro" id="IPR036615">
    <property type="entry name" value="Mur_ligase_C_dom_sf"/>
</dbReference>
<name>A0ABY6LQB6_9ARAC</name>
<dbReference type="Proteomes" id="UP001235939">
    <property type="component" value="Chromosome 21"/>
</dbReference>
<evidence type="ECO:0000256" key="11">
    <source>
        <dbReference type="ARBA" id="ARBA00022792"/>
    </source>
</evidence>
<evidence type="ECO:0000256" key="6">
    <source>
        <dbReference type="ARBA" id="ARBA00022490"/>
    </source>
</evidence>
<keyword evidence="11" id="KW-0999">Mitochondrion inner membrane</keyword>
<evidence type="ECO:0000256" key="17">
    <source>
        <dbReference type="PIRNR" id="PIRNR038895"/>
    </source>
</evidence>
<keyword evidence="6" id="KW-0963">Cytoplasm</keyword>
<dbReference type="PROSITE" id="PS01012">
    <property type="entry name" value="FOLYLPOLYGLU_SYNT_2"/>
    <property type="match status" value="1"/>
</dbReference>
<evidence type="ECO:0000256" key="14">
    <source>
        <dbReference type="ARBA" id="ARBA00023128"/>
    </source>
</evidence>
<proteinExistence type="inferred from homology"/>
<evidence type="ECO:0000313" key="19">
    <source>
        <dbReference type="Proteomes" id="UP001235939"/>
    </source>
</evidence>
<comment type="function">
    <text evidence="17">Catalyzes conversion of folates to polyglutamate derivatives allowing concentration of folate compounds in the cell and the intracellular retention of these cofactors, which are important substrates for most of the folate-dependent enzymes that are involved in one-carbon transfer reactions involved in purine, pyrimidine and amino acid synthesis.</text>
</comment>
<dbReference type="Gene3D" id="3.90.190.20">
    <property type="entry name" value="Mur ligase, C-terminal domain"/>
    <property type="match status" value="1"/>
</dbReference>
<dbReference type="Gene3D" id="3.40.1190.10">
    <property type="entry name" value="Mur-like, catalytic domain"/>
    <property type="match status" value="1"/>
</dbReference>
<comment type="similarity">
    <text evidence="5 17">Belongs to the folylpolyglutamate synthase family.</text>
</comment>
<dbReference type="SUPFAM" id="SSF53623">
    <property type="entry name" value="MurD-like peptide ligases, catalytic domain"/>
    <property type="match status" value="1"/>
</dbReference>
<comment type="pathway">
    <text evidence="4 17">Cofactor biosynthesis; tetrahydrofolylpolyglutamate biosynthesis.</text>
</comment>
<keyword evidence="8 17" id="KW-0436">Ligase</keyword>
<keyword evidence="10" id="KW-0547">Nucleotide-binding</keyword>
<evidence type="ECO:0000313" key="18">
    <source>
        <dbReference type="EMBL" id="UYV81920.1"/>
    </source>
</evidence>
<evidence type="ECO:0000256" key="8">
    <source>
        <dbReference type="ARBA" id="ARBA00022598"/>
    </source>
</evidence>
<keyword evidence="14" id="KW-0496">Mitochondrion</keyword>
<keyword evidence="12" id="KW-0067">ATP-binding</keyword>
<evidence type="ECO:0000256" key="1">
    <source>
        <dbReference type="ARBA" id="ARBA00004273"/>
    </source>
</evidence>
<evidence type="ECO:0000256" key="5">
    <source>
        <dbReference type="ARBA" id="ARBA00008276"/>
    </source>
</evidence>
<evidence type="ECO:0000256" key="12">
    <source>
        <dbReference type="ARBA" id="ARBA00022840"/>
    </source>
</evidence>
<protein>
    <recommendedName>
        <fullName evidence="17">Folylpolyglutamate synthase</fullName>
        <ecNumber evidence="17">6.3.2.17</ecNumber>
    </recommendedName>
    <alternativeName>
        <fullName evidence="17">Folylpoly-gamma-glutamate synthetase</fullName>
    </alternativeName>
    <alternativeName>
        <fullName evidence="17">Tetrahydrofolylpolyglutamate synthase</fullName>
    </alternativeName>
</protein>
<sequence length="500" mass="55603">MYKNTNAQMVPQTSSYEEAIFALNGLQSNAAVIAKMREEKKKDGQKALDRVRCQVGLLGITQEDLESLKVIHVAGTKGKGSTCAFTESILRAHGYTTGFFSSPHLVVVRERIRINGKPISKEKFTHYFWKVYNKLKSNEDISPMPGYFVFLNLMSLYTFLHEKVDATILEVGIGGQYDSTNIVDKPVVTGISSLGIDHTAILGYTIKEIAWHKAGIFKQNVPAFTVTQPEGAMSILQNRAYEINCPLYLTLPLETYEWENNCNGLGVDGSVQSINASLAIHLARTWLNKQTGNNNLNTSFKYNSEYIILNKIPPPHAPLFTITNKYAQGLANCQWPGRCQTIERGQILYCLDGAHTEESIINCADWFTTTAAAYPDRARVLLFNCTGDRPADILLAHLLNLKFTTALFSPNYIAQTLLPTSDQTNYTTEMDRELSISTSNLHIWNHYVSQGEIPCQTHSFPCLQAAHDFIATLPPSVVLVTGSIRLVGALLSIMYPDSST</sequence>
<evidence type="ECO:0000256" key="13">
    <source>
        <dbReference type="ARBA" id="ARBA00022842"/>
    </source>
</evidence>
<comment type="cofactor">
    <cofactor evidence="17">
        <name>a monovalent cation</name>
        <dbReference type="ChEBI" id="CHEBI:60242"/>
    </cofactor>
    <text evidence="17">A monovalent cation.</text>
</comment>
<keyword evidence="9" id="KW-0479">Metal-binding</keyword>
<evidence type="ECO:0000256" key="10">
    <source>
        <dbReference type="ARBA" id="ARBA00022741"/>
    </source>
</evidence>